<dbReference type="AlphaFoldDB" id="A0A0N4YWV1"/>
<keyword evidence="2" id="KW-1185">Reference proteome</keyword>
<protein>
    <submittedName>
        <fullName evidence="3">2-(3-amino-3-carboxypropyl)histidine synthase subunit 2</fullName>
    </submittedName>
</protein>
<dbReference type="Gene3D" id="3.40.50.11840">
    <property type="entry name" value="Diphthamide synthesis DPH1/DPH2 domain 1"/>
    <property type="match status" value="1"/>
</dbReference>
<dbReference type="PANTHER" id="PTHR10762:SF2">
    <property type="entry name" value="2-(3-AMINO-3-CARBOXYPROPYL)HISTIDINE SYNTHASE SUBUNIT 2"/>
    <property type="match status" value="1"/>
</dbReference>
<dbReference type="EMBL" id="UYSL01026759">
    <property type="protein sequence ID" value="VDL85959.1"/>
    <property type="molecule type" value="Genomic_DNA"/>
</dbReference>
<sequence>MALKNPPPLRPSSTLDALQLNTERKLRVSFDDEQVEKFFNVSETVQWIKDNRYTRVALQLPDHFLRNAARLARIIESETGAKVFILADTSYRR</sequence>
<reference evidence="1 2" key="2">
    <citation type="submission" date="2018-11" db="EMBL/GenBank/DDBJ databases">
        <authorList>
            <consortium name="Pathogen Informatics"/>
        </authorList>
    </citation>
    <scope>NUCLEOTIDE SEQUENCE [LARGE SCALE GENOMIC DNA]</scope>
</reference>
<dbReference type="GO" id="GO:0017183">
    <property type="term" value="P:protein histidyl modification to diphthamide"/>
    <property type="evidence" value="ECO:0007669"/>
    <property type="project" value="InterPro"/>
</dbReference>
<dbReference type="WBParaSite" id="NBR_0002172301-mRNA-1">
    <property type="protein sequence ID" value="NBR_0002172301-mRNA-1"/>
    <property type="gene ID" value="NBR_0002172301"/>
</dbReference>
<proteinExistence type="predicted"/>
<dbReference type="NCBIfam" id="TIGR00322">
    <property type="entry name" value="diphth2_R"/>
    <property type="match status" value="1"/>
</dbReference>
<evidence type="ECO:0000313" key="2">
    <source>
        <dbReference type="Proteomes" id="UP000271162"/>
    </source>
</evidence>
<gene>
    <name evidence="1" type="ORF">NBR_LOCUS21724</name>
</gene>
<organism evidence="3">
    <name type="scientific">Nippostrongylus brasiliensis</name>
    <name type="common">Rat hookworm</name>
    <dbReference type="NCBI Taxonomy" id="27835"/>
    <lineage>
        <taxon>Eukaryota</taxon>
        <taxon>Metazoa</taxon>
        <taxon>Ecdysozoa</taxon>
        <taxon>Nematoda</taxon>
        <taxon>Chromadorea</taxon>
        <taxon>Rhabditida</taxon>
        <taxon>Rhabditina</taxon>
        <taxon>Rhabditomorpha</taxon>
        <taxon>Strongyloidea</taxon>
        <taxon>Heligmosomidae</taxon>
        <taxon>Nippostrongylus</taxon>
    </lineage>
</organism>
<dbReference type="InterPro" id="IPR016435">
    <property type="entry name" value="DPH1/DPH2"/>
</dbReference>
<dbReference type="GO" id="GO:0090560">
    <property type="term" value="F:2-(3-amino-3-carboxypropyl)histidine synthase activity"/>
    <property type="evidence" value="ECO:0007669"/>
    <property type="project" value="InterPro"/>
</dbReference>
<evidence type="ECO:0000313" key="1">
    <source>
        <dbReference type="EMBL" id="VDL85959.1"/>
    </source>
</evidence>
<accession>A0A0N4YWV1</accession>
<evidence type="ECO:0000313" key="3">
    <source>
        <dbReference type="WBParaSite" id="NBR_0002172301-mRNA-1"/>
    </source>
</evidence>
<name>A0A0N4YWV1_NIPBR</name>
<dbReference type="PANTHER" id="PTHR10762">
    <property type="entry name" value="DIPHTHAMIDE BIOSYNTHESIS PROTEIN"/>
    <property type="match status" value="1"/>
</dbReference>
<dbReference type="STRING" id="27835.A0A0N4YWV1"/>
<dbReference type="InterPro" id="IPR042263">
    <property type="entry name" value="DPH1/DPH2_1"/>
</dbReference>
<dbReference type="Proteomes" id="UP000271162">
    <property type="component" value="Unassembled WGS sequence"/>
</dbReference>
<reference evidence="3" key="1">
    <citation type="submission" date="2017-02" db="UniProtKB">
        <authorList>
            <consortium name="WormBaseParasite"/>
        </authorList>
    </citation>
    <scope>IDENTIFICATION</scope>
</reference>